<evidence type="ECO:0000256" key="2">
    <source>
        <dbReference type="SAM" id="MobiDB-lite"/>
    </source>
</evidence>
<gene>
    <name evidence="4" type="ORF">ACFSQW_22250</name>
</gene>
<name>A0ABW5L7I8_9SPHI</name>
<proteinExistence type="inferred from homology"/>
<dbReference type="Pfam" id="PF24346">
    <property type="entry name" value="DUF7507"/>
    <property type="match status" value="2"/>
</dbReference>
<evidence type="ECO:0000313" key="4">
    <source>
        <dbReference type="EMBL" id="MFD2557129.1"/>
    </source>
</evidence>
<keyword evidence="5" id="KW-1185">Reference proteome</keyword>
<dbReference type="EMBL" id="JBHULD010000025">
    <property type="protein sequence ID" value="MFD2557129.1"/>
    <property type="molecule type" value="Genomic_DNA"/>
</dbReference>
<feature type="compositionally biased region" description="Low complexity" evidence="2">
    <location>
        <begin position="1721"/>
        <end position="1742"/>
    </location>
</feature>
<evidence type="ECO:0000259" key="3">
    <source>
        <dbReference type="PROSITE" id="PS51127"/>
    </source>
</evidence>
<evidence type="ECO:0000256" key="1">
    <source>
        <dbReference type="ARBA" id="ARBA00010116"/>
    </source>
</evidence>
<dbReference type="InterPro" id="IPR008964">
    <property type="entry name" value="Invasin/intimin_cell_adhesion"/>
</dbReference>
<dbReference type="InterPro" id="IPR055354">
    <property type="entry name" value="DUF7507"/>
</dbReference>
<dbReference type="NCBIfam" id="TIGR01451">
    <property type="entry name" value="B_ant_repeat"/>
    <property type="match status" value="4"/>
</dbReference>
<dbReference type="Gene3D" id="2.60.40.10">
    <property type="entry name" value="Immunoglobulins"/>
    <property type="match status" value="7"/>
</dbReference>
<dbReference type="SUPFAM" id="SSF48726">
    <property type="entry name" value="Immunoglobulin"/>
    <property type="match status" value="1"/>
</dbReference>
<evidence type="ECO:0000313" key="5">
    <source>
        <dbReference type="Proteomes" id="UP001597440"/>
    </source>
</evidence>
<feature type="region of interest" description="Disordered" evidence="2">
    <location>
        <begin position="1587"/>
        <end position="1615"/>
    </location>
</feature>
<comment type="similarity">
    <text evidence="1">Belongs to the intimin/invasin family.</text>
</comment>
<dbReference type="Pfam" id="PF02369">
    <property type="entry name" value="Big_1"/>
    <property type="match status" value="5"/>
</dbReference>
<feature type="domain" description="Big-1" evidence="3">
    <location>
        <begin position="3296"/>
        <end position="3390"/>
    </location>
</feature>
<feature type="domain" description="Big-1" evidence="3">
    <location>
        <begin position="2884"/>
        <end position="2980"/>
    </location>
</feature>
<dbReference type="InterPro" id="IPR047589">
    <property type="entry name" value="DUF11_rpt"/>
</dbReference>
<organism evidence="4 5">
    <name type="scientific">Sphingobacterium tabacisoli</name>
    <dbReference type="NCBI Taxonomy" id="2044855"/>
    <lineage>
        <taxon>Bacteria</taxon>
        <taxon>Pseudomonadati</taxon>
        <taxon>Bacteroidota</taxon>
        <taxon>Sphingobacteriia</taxon>
        <taxon>Sphingobacteriales</taxon>
        <taxon>Sphingobacteriaceae</taxon>
        <taxon>Sphingobacterium</taxon>
    </lineage>
</organism>
<protein>
    <submittedName>
        <fullName evidence="4">Ig-like domain-containing protein</fullName>
    </submittedName>
</protein>
<dbReference type="SMART" id="SM00634">
    <property type="entry name" value="BID_1"/>
    <property type="match status" value="5"/>
</dbReference>
<dbReference type="InterPro" id="IPR036179">
    <property type="entry name" value="Ig-like_dom_sf"/>
</dbReference>
<feature type="domain" description="Big-1" evidence="3">
    <location>
        <begin position="2988"/>
        <end position="3084"/>
    </location>
</feature>
<feature type="domain" description="Big-1" evidence="3">
    <location>
        <begin position="3092"/>
        <end position="3186"/>
    </location>
</feature>
<sequence length="3403" mass="355902">MKNASQAPGLLRSRSLSFLFMLVTYCSLLLMPGWARGQTTYASVDPSSDIEDKGLLGATGGAKVENLPNAKDPSNSNWATMVAAKTLGLNLGSIPITVAGGNPWVQVKYPSPQDAKAITVVKISKFVTGGLSLDVGALLGLANEIFEVNLYQGASASSNGTRINTNVLRSVVVDKNGDYNLIIQAPTNTTNYNSVRIKLNYPPSVVLGLNVGATLETRVYNAFILNGAVCDGPLYSSVGESSGIALNLTDVVKNPQFAIDENTSNYSEISTATVGVGNIVSQNIFFPKLSESNSKLKIRFGISASTLNLNLIGSYRIKAFSGSSTTPVLNETLSGGLLGLDLLGLLKDGNSITASFNVTQPFDRIEISTDGVLSVNLGASLRLYGVSRTSAACPEPPPAPSPLINPMCANTNIVSAEYVDDATFATDGDFDSYASIRSGTGILLGLGNHSGHLEVNFPLAGVPANKTTYIRIDYDTKVLNTLLAGSLGNTVAGLVNGLLLGEHYFDIQLKNGANEVLQTSSINNFNTANGQVRIVQDKAGRYYIAIKSTNPFTNIRITDNTSAVVGLLAPNQFLNVYSICYEASDAICDPAFSTSYDGTGITLDLLGLGNNGVINAQNAIDDNNGTFSEINLGLLSVAGSMSQYINFNSLSDPNSVFKIKLALAASKTLNVDLLGAYEVLAYNGNTEVYRRTLSSGLLNGTDLLGLLGGQEKTITFAPGKAFDRIEIRVNGLVGVSAFESAVKVYDVKRFGPTGSGCEDPDFELPDATDDPFEVPACDAKVIDSQHADYPWLAADGNNESYATLTAGSGSLLGIGAYSGFLEYEIAGGVTANKTTYVRIDMEDNILDRLLSGTLGNLVGAVGGLVLGDHYFTVEAKTETGGTTVLTGSSANAFVGTTGGDLRIVQDNIGRYYIAITPNQAYKNIKITEHFPALVGTTKDGATMKIFEACREIGTDNCLPAQFTSFDVTGVNLGLLEAAGVKDADHAISGNSSDYSEISTGTVAVAAEVAQRIYFNKLSTAGDQLKVRLQMDPASLVAIDLAGRYKIVTYNGSAVAETFILEQGLINNLNLLNLFRSGGVQTLTFETNVPYDRVDVVAVSLLNVALTPSIRLYEVKRIGAGCPETTTPSPFENPVCVTSIVDASNAEDINNLFDNDFDSYATLKSGAGLLLGLGNKYEGFVELGFGEVIPANKTAYIRVDFDNGLLNHLLGGSIGGALAEVVNNLVLGNHYFSVQAKDASGIVLQGASNNNFGSNNDRIRIVQDALGRYYIAITPDKPYNSLRITDHTNAALGLLAKPNSMNVYGACVDNPLTDCQPVFTTSYDAKGLSLDAAGLAGSGVTNANHAIDANTTNYSEISLGTVAVGTSVKQIFDFRKTALANEVVNIKLQYGSGALDANLIGGLEIIAYKGVTPVKTLDVQSALINGLNVLDILNNGAKDVIPFAPGVEFDRITVGLRAVVGVSALPTLHVYSIEKDCKAPMFTAWKSFAVNGNANIKTVKGGEEVEYTIHVRNTGSVALNDYIVTDAIPANTTYVAGSGGTFANGAVTFTGIDVAAGATATVSFKVTVNPDLTGVTKISNVALVKKDATDPGTETFPPSPTNPNEPKTDGDKGTDIPVEQISSISTWKAAVAKSAGATVTSVSGGETIDYTIYIKNTGNQALTEVKVTEAVPAGTTLAAGSSVNFPALDIAVGATESVTFQVTVKSDLTGITSISNVATVTTTGGTPIETTPADPTNPTVGPDPTKDPGDPTEIPVGDEFALVSWKTAIVNGDAAITSVKGGETIEYTIYVRNTGNKDLTNVVINDPLPAGTTLVSGSLPFTITTLKVGATSIGYTFKVKVNQNLTNVSEIKNIAKVTSTEITTEQESYPSQVGNPNEPDVTKPAGTVTSVTPVNNIDLTLAGVSNGAVSSMAASDDQITYTVTVTNTGNQDLVALDLATTIPANTTSVNNGVFTANGTNLTFTIPTLEVGQTETYSFVVKVGTIDNVTVPSIDNTVTASNALVTDTKTHTMLTDCTPVVAGNLILISSAPSVCIGGAITLEGAITGVANVAPSMIKWYRDYNETTGVVSGSLGAGASVVITPTTVGDITYYAVVEGAGFCFDNPPAKISIIVNALPATPTITPSSATVCEGEQVTLTATGGVTYVWSKVGEEDPLVETTGTLTLLGALSDAGKYTVRAVNGDGCTSDASTAVEVVVNRKPVALISPSSSSICAGENIILTSNSATNNKWYRDGVLLLDEAGNTLTAETITVNQSGSYTLVIVDAVTGCESLPSVPTVITVNPLPVITLNGETQMTVALGSSVALPTISNPDADVTYTWYDEKGTVIDPLLPVTFNLAGVYTYTIVANNNVSGCMASTTVIITVFDSNGCPPIYKRHYASSQKWVSTLPGLNGVTDAGNAVDGNPRTYSKLYVTAVALGLGTTYQDLKFDAKVDKGTPVTIKVGPGGGLLGLGDGLSIVGRRNGSDIGVIQPVGGKLLSLIDGESSYEYTFVPANSSGPQDYDEVRIIYGALLSAAKTFNIYGAYINESVSQLDCNQPEIIDVLSGTHDLGLAALTATVGVRDAWNVVDSDPTNYAQLYSGVGVLAEAQLTAAFRSVSLPGDKLEIRVSNPNQILQLSLLSGMTVQRYHGTTPVGSALSSNGNLLKLVLLSGNNDGRIIVDPQDDLPYDRVKISLRGLVNALEFLNVYYIKRTPKIEIANPVVDGKIELCPSESLNLTIPQSCVTYEVSYNGQLLDPVQGTSGGFKLPSGLTAGEYTLLVQQKRYGCNFGEAQEVLLTLLPSPVSTVKLNDLEQTAITLAPYDKLKVEVATDATTTIAKWEINENGTWDDYTVASTAKTFTYDVPLKPAGSQVKFRALLTSDKGCDAYTGEIVLNIKAQEVDYDNSKLVVKKGTAVANGSDMNTVEAQIRDKFDMPIAGITVAYTVAGLPEAQPSALTGTSDANGQFELTLTSEKIGTASITATANGTAITVGSPALVTFVAGAINFNKSNIQVVDNNATADGISKNKVVVNLMDAFSNPVANAAVAYTVAGLPEAQPSALTGTSDANGQFELTLTSEKIGTASITATANGTAITVGSPALVTFVAGAVDYANSNLKVTKDGAIADGVDYNEFTATIMDAFENPIANKDVVFSITNPDGTTEQRTITTDAVGQAVIETRSTKSGIVTVDAQVDAKSIKDSPADATFVAGAVDYANSNLKVTKDNAVADGVDYNEFTATIMDAFENPIANKDVVFNITNPDGTTELRTVKTDAAGKAVIPTTSTKAGKVIVDAQVDAKSIKDSPAEATFVAGAVDYANSNLKVTKDGAIADGVDYNEFTATIMDAFKNPIANKEVVFNITNPDGTKEQRTITTDAVGQAVIETRSTKSGIVTVDAQVDAKSIKDSPADATFVAGAVDYANSNLKV</sequence>
<dbReference type="Pfam" id="PF01345">
    <property type="entry name" value="DUF11"/>
    <property type="match status" value="2"/>
</dbReference>
<feature type="non-terminal residue" evidence="4">
    <location>
        <position position="3403"/>
    </location>
</feature>
<accession>A0ABW5L7I8</accession>
<dbReference type="InterPro" id="IPR051172">
    <property type="entry name" value="Chlamydia_OmcB"/>
</dbReference>
<dbReference type="InterPro" id="IPR013783">
    <property type="entry name" value="Ig-like_fold"/>
</dbReference>
<dbReference type="RefSeq" id="WP_380893634.1">
    <property type="nucleotide sequence ID" value="NZ_JBHULD010000025.1"/>
</dbReference>
<feature type="domain" description="Big-1" evidence="3">
    <location>
        <begin position="3194"/>
        <end position="3288"/>
    </location>
</feature>
<dbReference type="Proteomes" id="UP001597440">
    <property type="component" value="Unassembled WGS sequence"/>
</dbReference>
<dbReference type="InterPro" id="IPR001434">
    <property type="entry name" value="OmcB-like_DUF11"/>
</dbReference>
<reference evidence="5" key="1">
    <citation type="journal article" date="2019" name="Int. J. Syst. Evol. Microbiol.">
        <title>The Global Catalogue of Microorganisms (GCM) 10K type strain sequencing project: providing services to taxonomists for standard genome sequencing and annotation.</title>
        <authorList>
            <consortium name="The Broad Institute Genomics Platform"/>
            <consortium name="The Broad Institute Genome Sequencing Center for Infectious Disease"/>
            <person name="Wu L."/>
            <person name="Ma J."/>
        </authorList>
    </citation>
    <scope>NUCLEOTIDE SEQUENCE [LARGE SCALE GENOMIC DNA]</scope>
    <source>
        <strain evidence="5">KCTC 52298</strain>
    </source>
</reference>
<dbReference type="PANTHER" id="PTHR34819">
    <property type="entry name" value="LARGE CYSTEINE-RICH PERIPLASMIC PROTEIN OMCB"/>
    <property type="match status" value="1"/>
</dbReference>
<dbReference type="SUPFAM" id="SSF49373">
    <property type="entry name" value="Invasin/intimin cell-adhesion fragments"/>
    <property type="match status" value="5"/>
</dbReference>
<dbReference type="PROSITE" id="PS51127">
    <property type="entry name" value="BIG1"/>
    <property type="match status" value="5"/>
</dbReference>
<feature type="region of interest" description="Disordered" evidence="2">
    <location>
        <begin position="1721"/>
        <end position="1751"/>
    </location>
</feature>
<dbReference type="Pfam" id="PF19081">
    <property type="entry name" value="Ig_7"/>
    <property type="match status" value="1"/>
</dbReference>
<dbReference type="Gene3D" id="2.60.40.740">
    <property type="match status" value="2"/>
</dbReference>
<dbReference type="InterPro" id="IPR003344">
    <property type="entry name" value="Big_1_dom"/>
</dbReference>
<comment type="caution">
    <text evidence="4">The sequence shown here is derived from an EMBL/GenBank/DDBJ whole genome shotgun (WGS) entry which is preliminary data.</text>
</comment>
<dbReference type="InterPro" id="IPR044023">
    <property type="entry name" value="Ig_7"/>
</dbReference>